<dbReference type="FunFam" id="3.30.470.20:FF:000002">
    <property type="entry name" value="Succinate--CoA ligase [ADP-forming] subunit beta"/>
    <property type="match status" value="1"/>
</dbReference>
<feature type="binding site" evidence="7">
    <location>
        <position position="263"/>
    </location>
    <ligand>
        <name>substrate</name>
        <note>ligand shared with subunit alpha</note>
    </ligand>
</feature>
<dbReference type="NCBIfam" id="TIGR01016">
    <property type="entry name" value="sucCoAbeta"/>
    <property type="match status" value="1"/>
</dbReference>
<gene>
    <name evidence="7 10" type="primary">sucC</name>
    <name evidence="10" type="ORF">GF1_29590</name>
</gene>
<comment type="catalytic activity">
    <reaction evidence="7">
        <text>succinate + ATP + CoA = succinyl-CoA + ADP + phosphate</text>
        <dbReference type="Rhea" id="RHEA:17661"/>
        <dbReference type="ChEBI" id="CHEBI:30031"/>
        <dbReference type="ChEBI" id="CHEBI:30616"/>
        <dbReference type="ChEBI" id="CHEBI:43474"/>
        <dbReference type="ChEBI" id="CHEBI:57287"/>
        <dbReference type="ChEBI" id="CHEBI:57292"/>
        <dbReference type="ChEBI" id="CHEBI:456216"/>
        <dbReference type="EC" id="6.2.1.5"/>
    </reaction>
</comment>
<dbReference type="Gene3D" id="3.40.50.261">
    <property type="entry name" value="Succinyl-CoA synthetase domains"/>
    <property type="match status" value="1"/>
</dbReference>
<evidence type="ECO:0000256" key="3">
    <source>
        <dbReference type="ARBA" id="ARBA00022598"/>
    </source>
</evidence>
<dbReference type="InterPro" id="IPR013650">
    <property type="entry name" value="ATP-grasp_succ-CoA_synth-type"/>
</dbReference>
<evidence type="ECO:0000256" key="5">
    <source>
        <dbReference type="ARBA" id="ARBA00022741"/>
    </source>
</evidence>
<evidence type="ECO:0000313" key="10">
    <source>
        <dbReference type="EMBL" id="BCO10583.1"/>
    </source>
</evidence>
<keyword evidence="4 7" id="KW-0479">Metal-binding</keyword>
<dbReference type="InterPro" id="IPR005811">
    <property type="entry name" value="SUCC_ACL_C"/>
</dbReference>
<feature type="binding site" evidence="7">
    <location>
        <position position="106"/>
    </location>
    <ligand>
        <name>ATP</name>
        <dbReference type="ChEBI" id="CHEBI:30616"/>
    </ligand>
</feature>
<evidence type="ECO:0000259" key="9">
    <source>
        <dbReference type="PROSITE" id="PS50975"/>
    </source>
</evidence>
<evidence type="ECO:0000256" key="4">
    <source>
        <dbReference type="ARBA" id="ARBA00022723"/>
    </source>
</evidence>
<dbReference type="FunFam" id="3.40.50.261:FF:000001">
    <property type="entry name" value="Succinate--CoA ligase [ADP-forming] subunit beta"/>
    <property type="match status" value="1"/>
</dbReference>
<dbReference type="PROSITE" id="PS50975">
    <property type="entry name" value="ATP_GRASP"/>
    <property type="match status" value="1"/>
</dbReference>
<dbReference type="EC" id="6.2.1.5" evidence="7"/>
<feature type="binding site" evidence="7">
    <location>
        <begin position="52"/>
        <end position="54"/>
    </location>
    <ligand>
        <name>ATP</name>
        <dbReference type="ChEBI" id="CHEBI:30616"/>
    </ligand>
</feature>
<evidence type="ECO:0000256" key="2">
    <source>
        <dbReference type="ARBA" id="ARBA00022532"/>
    </source>
</evidence>
<reference evidence="10" key="1">
    <citation type="submission" date="2020-12" db="EMBL/GenBank/DDBJ databases">
        <title>Desulfobium dissulfuricans gen. nov., sp. nov., a novel mesophilic, sulfate-reducing bacterium isolated from a deep-sea hydrothermal vent.</title>
        <authorList>
            <person name="Hashimoto Y."/>
            <person name="Tame A."/>
            <person name="Sawayama S."/>
            <person name="Miyazaki J."/>
            <person name="Takai K."/>
            <person name="Nakagawa S."/>
        </authorList>
    </citation>
    <scope>NUCLEOTIDE SEQUENCE</scope>
    <source>
        <strain evidence="10">GF1</strain>
    </source>
</reference>
<keyword evidence="7 8" id="KW-0067">ATP-binding</keyword>
<dbReference type="PROSITE" id="PS01217">
    <property type="entry name" value="SUCCINYL_COA_LIG_3"/>
    <property type="match status" value="1"/>
</dbReference>
<evidence type="ECO:0000256" key="6">
    <source>
        <dbReference type="ARBA" id="ARBA00022842"/>
    </source>
</evidence>
<dbReference type="Proteomes" id="UP001063350">
    <property type="component" value="Chromosome"/>
</dbReference>
<dbReference type="GO" id="GO:0000287">
    <property type="term" value="F:magnesium ion binding"/>
    <property type="evidence" value="ECO:0007669"/>
    <property type="project" value="UniProtKB-UniRule"/>
</dbReference>
<dbReference type="GO" id="GO:0042709">
    <property type="term" value="C:succinate-CoA ligase complex"/>
    <property type="evidence" value="ECO:0007669"/>
    <property type="project" value="TreeGrafter"/>
</dbReference>
<dbReference type="Pfam" id="PF00549">
    <property type="entry name" value="Ligase_CoA"/>
    <property type="match status" value="1"/>
</dbReference>
<dbReference type="InterPro" id="IPR017866">
    <property type="entry name" value="Succ-CoA_synthase_bsu_CS"/>
</dbReference>
<dbReference type="HAMAP" id="MF_00558">
    <property type="entry name" value="Succ_CoA_beta"/>
    <property type="match status" value="1"/>
</dbReference>
<comment type="similarity">
    <text evidence="1 7">Belongs to the succinate/malate CoA ligase beta subunit family.</text>
</comment>
<dbReference type="SUPFAM" id="SSF52210">
    <property type="entry name" value="Succinyl-CoA synthetase domains"/>
    <property type="match status" value="1"/>
</dbReference>
<evidence type="ECO:0000256" key="7">
    <source>
        <dbReference type="HAMAP-Rule" id="MF_00558"/>
    </source>
</evidence>
<dbReference type="AlphaFoldDB" id="A0A915U3G3"/>
<feature type="binding site" evidence="7">
    <location>
        <position position="98"/>
    </location>
    <ligand>
        <name>ATP</name>
        <dbReference type="ChEBI" id="CHEBI:30616"/>
    </ligand>
</feature>
<keyword evidence="2 7" id="KW-0816">Tricarboxylic acid cycle</keyword>
<dbReference type="FunFam" id="3.30.1490.20:FF:000002">
    <property type="entry name" value="Succinate--CoA ligase [ADP-forming] subunit beta"/>
    <property type="match status" value="1"/>
</dbReference>
<keyword evidence="5 7" id="KW-0547">Nucleotide-binding</keyword>
<dbReference type="NCBIfam" id="NF001913">
    <property type="entry name" value="PRK00696.1"/>
    <property type="match status" value="1"/>
</dbReference>
<feature type="binding site" evidence="7">
    <location>
        <position position="198"/>
    </location>
    <ligand>
        <name>Mg(2+)</name>
        <dbReference type="ChEBI" id="CHEBI:18420"/>
    </ligand>
</feature>
<comment type="subunit">
    <text evidence="7">Heterotetramer of two alpha and two beta subunits.</text>
</comment>
<dbReference type="PANTHER" id="PTHR11815:SF10">
    <property type="entry name" value="SUCCINATE--COA LIGASE [GDP-FORMING] SUBUNIT BETA, MITOCHONDRIAL"/>
    <property type="match status" value="1"/>
</dbReference>
<dbReference type="InterPro" id="IPR013815">
    <property type="entry name" value="ATP_grasp_subdomain_1"/>
</dbReference>
<dbReference type="GO" id="GO:0005524">
    <property type="term" value="F:ATP binding"/>
    <property type="evidence" value="ECO:0007669"/>
    <property type="project" value="UniProtKB-UniRule"/>
</dbReference>
<dbReference type="GO" id="GO:0004775">
    <property type="term" value="F:succinate-CoA ligase (ADP-forming) activity"/>
    <property type="evidence" value="ECO:0007669"/>
    <property type="project" value="UniProtKB-UniRule"/>
</dbReference>
<dbReference type="Gene3D" id="3.30.470.20">
    <property type="entry name" value="ATP-grasp fold, B domain"/>
    <property type="match status" value="1"/>
</dbReference>
<keyword evidence="11" id="KW-1185">Reference proteome</keyword>
<proteinExistence type="inferred from homology"/>
<feature type="binding site" evidence="7">
    <location>
        <position position="212"/>
    </location>
    <ligand>
        <name>Mg(2+)</name>
        <dbReference type="ChEBI" id="CHEBI:18420"/>
    </ligand>
</feature>
<dbReference type="GO" id="GO:0006099">
    <property type="term" value="P:tricarboxylic acid cycle"/>
    <property type="evidence" value="ECO:0007669"/>
    <property type="project" value="UniProtKB-UniRule"/>
</dbReference>
<evidence type="ECO:0000256" key="1">
    <source>
        <dbReference type="ARBA" id="ARBA00009182"/>
    </source>
</evidence>
<dbReference type="RefSeq" id="WP_267927310.1">
    <property type="nucleotide sequence ID" value="NZ_AP024233.1"/>
</dbReference>
<dbReference type="Pfam" id="PF08442">
    <property type="entry name" value="ATP-grasp_2"/>
    <property type="match status" value="1"/>
</dbReference>
<feature type="binding site" evidence="7">
    <location>
        <begin position="320"/>
        <end position="322"/>
    </location>
    <ligand>
        <name>substrate</name>
        <note>ligand shared with subunit alpha</note>
    </ligand>
</feature>
<dbReference type="InterPro" id="IPR005809">
    <property type="entry name" value="Succ_CoA_ligase-like_bsu"/>
</dbReference>
<accession>A0A915U3G3</accession>
<dbReference type="Gene3D" id="3.30.1490.20">
    <property type="entry name" value="ATP-grasp fold, A domain"/>
    <property type="match status" value="1"/>
</dbReference>
<sequence length="390" mass="41679">MKLHEYQAKELFGRYDLPVPEGQVAETEEDGLRIAEKLGCPVAVKAQVHAGGRGKAGGVRLARSQEEAREAVQTILGMTLQTAQTGGQGKIVRKILLEKGVDIEHEYYLSILPDRATASLMIIGSTEGGMNIEEVAATTPEKIIRVRVNPLTGLQPFHLRRMAFGLGLTGDPFKKFCVLLSNLYRAVTENDLLLAEINPLARTSDGAFVLLDAKAEVDSSALFRHKDLAALHDSGEEDPLEAEAKKYGLNYIRLDGTIGNMVNGAGLAMATMDMIKQAGAEPANFLDVGGGADAEMIENGFRILLSDPKVEAILINIFGGILRCDVLATGVVEAARKIGLSLPVVVRMEGTNVEEGRKILADSGLDLISATDLQDAAEKIGKIATAAAAH</sequence>
<evidence type="ECO:0000256" key="8">
    <source>
        <dbReference type="PROSITE-ProRule" id="PRU00409"/>
    </source>
</evidence>
<dbReference type="GO" id="GO:0006104">
    <property type="term" value="P:succinyl-CoA metabolic process"/>
    <property type="evidence" value="ECO:0007669"/>
    <property type="project" value="TreeGrafter"/>
</dbReference>
<feature type="binding site" evidence="7">
    <location>
        <position position="101"/>
    </location>
    <ligand>
        <name>ATP</name>
        <dbReference type="ChEBI" id="CHEBI:30616"/>
    </ligand>
</feature>
<organism evidence="10 11">
    <name type="scientific">Desulfolithobacter dissulfuricans</name>
    <dbReference type="NCBI Taxonomy" id="2795293"/>
    <lineage>
        <taxon>Bacteria</taxon>
        <taxon>Pseudomonadati</taxon>
        <taxon>Thermodesulfobacteriota</taxon>
        <taxon>Desulfobulbia</taxon>
        <taxon>Desulfobulbales</taxon>
        <taxon>Desulfobulbaceae</taxon>
        <taxon>Desulfolithobacter</taxon>
    </lineage>
</organism>
<comment type="pathway">
    <text evidence="7">Carbohydrate metabolism; tricarboxylic acid cycle; succinate from succinyl-CoA (ligase route): step 1/1.</text>
</comment>
<dbReference type="GO" id="GO:0005829">
    <property type="term" value="C:cytosol"/>
    <property type="evidence" value="ECO:0007669"/>
    <property type="project" value="TreeGrafter"/>
</dbReference>
<name>A0A915U3G3_9BACT</name>
<dbReference type="PANTHER" id="PTHR11815">
    <property type="entry name" value="SUCCINYL-COA SYNTHETASE BETA CHAIN"/>
    <property type="match status" value="1"/>
</dbReference>
<protein>
    <recommendedName>
        <fullName evidence="7">Succinate--CoA ligase [ADP-forming] subunit beta</fullName>
        <ecNumber evidence="7">6.2.1.5</ecNumber>
    </recommendedName>
    <alternativeName>
        <fullName evidence="7">Succinyl-CoA synthetase subunit beta</fullName>
        <shortName evidence="7">SCS-beta</shortName>
    </alternativeName>
</protein>
<dbReference type="KEGG" id="ddu:GF1_29590"/>
<comment type="cofactor">
    <cofactor evidence="7">
        <name>Mg(2+)</name>
        <dbReference type="ChEBI" id="CHEBI:18420"/>
    </cofactor>
    <text evidence="7">Binds 1 Mg(2+) ion per subunit.</text>
</comment>
<dbReference type="InterPro" id="IPR016102">
    <property type="entry name" value="Succinyl-CoA_synth-like"/>
</dbReference>
<comment type="function">
    <text evidence="7">Succinyl-CoA synthetase functions in the citric acid cycle (TCA), coupling the hydrolysis of succinyl-CoA to the synthesis of either ATP or GTP and thus represents the only step of substrate-level phosphorylation in the TCA. The beta subunit provides nucleotide specificity of the enzyme and binds the substrate succinate, while the binding sites for coenzyme A and phosphate are found in the alpha subunit.</text>
</comment>
<keyword evidence="3 7" id="KW-0436">Ligase</keyword>
<dbReference type="SUPFAM" id="SSF56059">
    <property type="entry name" value="Glutathione synthetase ATP-binding domain-like"/>
    <property type="match status" value="1"/>
</dbReference>
<dbReference type="PIRSF" id="PIRSF001554">
    <property type="entry name" value="SucCS_beta"/>
    <property type="match status" value="1"/>
</dbReference>
<keyword evidence="6 7" id="KW-0460">Magnesium</keyword>
<dbReference type="EMBL" id="AP024233">
    <property type="protein sequence ID" value="BCO10583.1"/>
    <property type="molecule type" value="Genomic_DNA"/>
</dbReference>
<comment type="catalytic activity">
    <reaction evidence="7">
        <text>GTP + succinate + CoA = succinyl-CoA + GDP + phosphate</text>
        <dbReference type="Rhea" id="RHEA:22120"/>
        <dbReference type="ChEBI" id="CHEBI:30031"/>
        <dbReference type="ChEBI" id="CHEBI:37565"/>
        <dbReference type="ChEBI" id="CHEBI:43474"/>
        <dbReference type="ChEBI" id="CHEBI:57287"/>
        <dbReference type="ChEBI" id="CHEBI:57292"/>
        <dbReference type="ChEBI" id="CHEBI:58189"/>
    </reaction>
</comment>
<evidence type="ECO:0000313" key="11">
    <source>
        <dbReference type="Proteomes" id="UP001063350"/>
    </source>
</evidence>
<feature type="domain" description="ATP-grasp" evidence="9">
    <location>
        <begin position="9"/>
        <end position="228"/>
    </location>
</feature>
<dbReference type="InterPro" id="IPR011761">
    <property type="entry name" value="ATP-grasp"/>
</dbReference>
<feature type="binding site" evidence="7">
    <location>
        <position position="45"/>
    </location>
    <ligand>
        <name>ATP</name>
        <dbReference type="ChEBI" id="CHEBI:30616"/>
    </ligand>
</feature>